<dbReference type="GeneTree" id="ENSGT00940000161724"/>
<comment type="similarity">
    <text evidence="1">Belongs to the DOK family. Type A subfamily.</text>
</comment>
<dbReference type="SUPFAM" id="SSF50729">
    <property type="entry name" value="PH domain-like"/>
    <property type="match status" value="2"/>
</dbReference>
<evidence type="ECO:0000259" key="3">
    <source>
        <dbReference type="SMART" id="SM00233"/>
    </source>
</evidence>
<dbReference type="PANTHER" id="PTHR21258">
    <property type="entry name" value="DOCKING PROTEIN RELATED"/>
    <property type="match status" value="1"/>
</dbReference>
<dbReference type="SMART" id="SM00233">
    <property type="entry name" value="PH"/>
    <property type="match status" value="1"/>
</dbReference>
<gene>
    <name evidence="4" type="primary">DOK3</name>
</gene>
<dbReference type="InterPro" id="IPR011993">
    <property type="entry name" value="PH-like_dom_sf"/>
</dbReference>
<dbReference type="SMART" id="SM01244">
    <property type="entry name" value="IRS"/>
    <property type="match status" value="1"/>
</dbReference>
<dbReference type="Gene3D" id="2.30.29.30">
    <property type="entry name" value="Pleckstrin-homology domain (PH domain)/Phosphotyrosine-binding domain (PTB)"/>
    <property type="match status" value="2"/>
</dbReference>
<dbReference type="Proteomes" id="UP000233020">
    <property type="component" value="Unplaced"/>
</dbReference>
<dbReference type="InterPro" id="IPR002404">
    <property type="entry name" value="IRS_PTB"/>
</dbReference>
<organism evidence="4 5">
    <name type="scientific">Aotus nancymaae</name>
    <name type="common">Ma's night monkey</name>
    <dbReference type="NCBI Taxonomy" id="37293"/>
    <lineage>
        <taxon>Eukaryota</taxon>
        <taxon>Metazoa</taxon>
        <taxon>Chordata</taxon>
        <taxon>Craniata</taxon>
        <taxon>Vertebrata</taxon>
        <taxon>Euteleostomi</taxon>
        <taxon>Mammalia</taxon>
        <taxon>Eutheria</taxon>
        <taxon>Euarchontoglires</taxon>
        <taxon>Primates</taxon>
        <taxon>Haplorrhini</taxon>
        <taxon>Platyrrhini</taxon>
        <taxon>Aotidae</taxon>
        <taxon>Aotus</taxon>
    </lineage>
</organism>
<dbReference type="GO" id="GO:0007265">
    <property type="term" value="P:Ras protein signal transduction"/>
    <property type="evidence" value="ECO:0007669"/>
    <property type="project" value="TreeGrafter"/>
</dbReference>
<accession>A0A2K5E5Y6</accession>
<dbReference type="GO" id="GO:0007169">
    <property type="term" value="P:cell surface receptor protein tyrosine kinase signaling pathway"/>
    <property type="evidence" value="ECO:0007669"/>
    <property type="project" value="TreeGrafter"/>
</dbReference>
<dbReference type="CDD" id="cd14676">
    <property type="entry name" value="PH_DOK1_2_3"/>
    <property type="match status" value="1"/>
</dbReference>
<name>A0A2K5E5Y6_AOTNA</name>
<keyword evidence="5" id="KW-1185">Reference proteome</keyword>
<proteinExistence type="inferred from homology"/>
<dbReference type="GO" id="GO:0043410">
    <property type="term" value="P:positive regulation of MAPK cascade"/>
    <property type="evidence" value="ECO:0007669"/>
    <property type="project" value="TreeGrafter"/>
</dbReference>
<reference evidence="4" key="2">
    <citation type="submission" date="2025-09" db="UniProtKB">
        <authorList>
            <consortium name="Ensembl"/>
        </authorList>
    </citation>
    <scope>IDENTIFICATION</scope>
</reference>
<dbReference type="FunFam" id="2.30.29.30:FF:000213">
    <property type="entry name" value="Docking protein 3"/>
    <property type="match status" value="1"/>
</dbReference>
<evidence type="ECO:0000313" key="5">
    <source>
        <dbReference type="Proteomes" id="UP000233020"/>
    </source>
</evidence>
<reference evidence="4" key="1">
    <citation type="submission" date="2025-08" db="UniProtKB">
        <authorList>
            <consortium name="Ensembl"/>
        </authorList>
    </citation>
    <scope>IDENTIFICATION</scope>
</reference>
<dbReference type="InterPro" id="IPR001849">
    <property type="entry name" value="PH_domain"/>
</dbReference>
<evidence type="ECO:0000256" key="1">
    <source>
        <dbReference type="ARBA" id="ARBA00010955"/>
    </source>
</evidence>
<sequence>MEPLETPVKDGILYQQHVKFGKKCWRKVWALLYAGGPSGVARLESWEVRDGGLGAAGDRSAGPGRRGERRVIRLADCVSVLPADGESCPRDTGAFLLTTTERSHLLAAQHRQAWMGPICQLAFPSTGEASSGSTDVQSPKRGLVPMEENSIYSSWQEVGEFPVVVQRTEAAARCQLKGPALLVLGPDAIQLREAKGTQALYSWPYHFLRKFGCDKILLGTPGLSLLLCKGERTNVLLRAYSVPGPGGHGRVQDSFGPVLREPTFRGERSFLKTECCAPSSAPVAVLGASHAHKHRTSRAAHTLGTS</sequence>
<evidence type="ECO:0000313" key="4">
    <source>
        <dbReference type="Ensembl" id="ENSANAP00000028569.1"/>
    </source>
</evidence>
<keyword evidence="2" id="KW-0597">Phosphoprotein</keyword>
<dbReference type="InterPro" id="IPR050996">
    <property type="entry name" value="Docking_Protein_DOK"/>
</dbReference>
<dbReference type="Ensembl" id="ENSANAT00000046595.1">
    <property type="protein sequence ID" value="ENSANAP00000028569.1"/>
    <property type="gene ID" value="ENSANAG00000032117.1"/>
</dbReference>
<evidence type="ECO:0000256" key="2">
    <source>
        <dbReference type="ARBA" id="ARBA00022553"/>
    </source>
</evidence>
<dbReference type="AlphaFoldDB" id="A0A2K5E5Y6"/>
<dbReference type="Pfam" id="PF02174">
    <property type="entry name" value="IRS"/>
    <property type="match status" value="1"/>
</dbReference>
<dbReference type="PANTHER" id="PTHR21258:SF42">
    <property type="entry name" value="DOCKING PROTEIN 3"/>
    <property type="match status" value="1"/>
</dbReference>
<dbReference type="GO" id="GO:0005737">
    <property type="term" value="C:cytoplasm"/>
    <property type="evidence" value="ECO:0007669"/>
    <property type="project" value="TreeGrafter"/>
</dbReference>
<feature type="domain" description="PH" evidence="3">
    <location>
        <begin position="7"/>
        <end position="125"/>
    </location>
</feature>
<protein>
    <submittedName>
        <fullName evidence="4">Docking protein 3</fullName>
    </submittedName>
</protein>